<accession>A0A2V0PIT1</accession>
<gene>
    <name evidence="1" type="ORF">Rsub_12423</name>
</gene>
<dbReference type="OrthoDB" id="10533909at2759"/>
<dbReference type="EMBL" id="BDRX01000169">
    <property type="protein sequence ID" value="GBF99711.1"/>
    <property type="molecule type" value="Genomic_DNA"/>
</dbReference>
<name>A0A2V0PIT1_9CHLO</name>
<reference evidence="1 2" key="1">
    <citation type="journal article" date="2018" name="Sci. Rep.">
        <title>Raphidocelis subcapitata (=Pseudokirchneriella subcapitata) provides an insight into genome evolution and environmental adaptations in the Sphaeropleales.</title>
        <authorList>
            <person name="Suzuki S."/>
            <person name="Yamaguchi H."/>
            <person name="Nakajima N."/>
            <person name="Kawachi M."/>
        </authorList>
    </citation>
    <scope>NUCLEOTIDE SEQUENCE [LARGE SCALE GENOMIC DNA]</scope>
    <source>
        <strain evidence="1 2">NIES-35</strain>
    </source>
</reference>
<dbReference type="AlphaFoldDB" id="A0A2V0PIT1"/>
<dbReference type="Proteomes" id="UP000247498">
    <property type="component" value="Unassembled WGS sequence"/>
</dbReference>
<dbReference type="InParanoid" id="A0A2V0PIT1"/>
<keyword evidence="2" id="KW-1185">Reference proteome</keyword>
<evidence type="ECO:0000313" key="1">
    <source>
        <dbReference type="EMBL" id="GBF99711.1"/>
    </source>
</evidence>
<protein>
    <submittedName>
        <fullName evidence="1">Uncharacterized protein</fullName>
    </submittedName>
</protein>
<evidence type="ECO:0000313" key="2">
    <source>
        <dbReference type="Proteomes" id="UP000247498"/>
    </source>
</evidence>
<sequence length="259" mass="25510">MAPSRAAVEAFTADLWGPGGADADADAPLSLHLRVRASLPGGVEAVGPQQLRAALDAYRSVVGPGLRFEVRDAVVSTDGTQALVAGEQVIPSRAAAAAAPVAARLLPGTVLEGLAAALPVPAEGRVPTALVLTLGQNDAGACVVTALRVSFHLPSALAPHVRLPAWQRRLRARAGAAASDALQGAGWAAGVAEDAWTAAAAAWRTGGALGAPALEAGAKPLLSALHAAGSAAAAAVKARVWGGKEGGGGGRHAAAVLAH</sequence>
<comment type="caution">
    <text evidence="1">The sequence shown here is derived from an EMBL/GenBank/DDBJ whole genome shotgun (WGS) entry which is preliminary data.</text>
</comment>
<proteinExistence type="predicted"/>
<organism evidence="1 2">
    <name type="scientific">Raphidocelis subcapitata</name>
    <dbReference type="NCBI Taxonomy" id="307507"/>
    <lineage>
        <taxon>Eukaryota</taxon>
        <taxon>Viridiplantae</taxon>
        <taxon>Chlorophyta</taxon>
        <taxon>core chlorophytes</taxon>
        <taxon>Chlorophyceae</taxon>
        <taxon>CS clade</taxon>
        <taxon>Sphaeropleales</taxon>
        <taxon>Selenastraceae</taxon>
        <taxon>Raphidocelis</taxon>
    </lineage>
</organism>